<dbReference type="STRING" id="27349.A0A0L6UW39"/>
<evidence type="ECO:0000256" key="9">
    <source>
        <dbReference type="SAM" id="MobiDB-lite"/>
    </source>
</evidence>
<evidence type="ECO:0000256" key="7">
    <source>
        <dbReference type="ARBA" id="ARBA00022884"/>
    </source>
</evidence>
<keyword evidence="7" id="KW-0694">RNA-binding</keyword>
<dbReference type="GO" id="GO:0000493">
    <property type="term" value="P:box H/ACA snoRNP assembly"/>
    <property type="evidence" value="ECO:0007669"/>
    <property type="project" value="InterPro"/>
</dbReference>
<organism evidence="10 11">
    <name type="scientific">Puccinia sorghi</name>
    <dbReference type="NCBI Taxonomy" id="27349"/>
    <lineage>
        <taxon>Eukaryota</taxon>
        <taxon>Fungi</taxon>
        <taxon>Dikarya</taxon>
        <taxon>Basidiomycota</taxon>
        <taxon>Pucciniomycotina</taxon>
        <taxon>Pucciniomycetes</taxon>
        <taxon>Pucciniales</taxon>
        <taxon>Pucciniaceae</taxon>
        <taxon>Puccinia</taxon>
    </lineage>
</organism>
<dbReference type="GO" id="GO:0001522">
    <property type="term" value="P:pseudouridine synthesis"/>
    <property type="evidence" value="ECO:0007669"/>
    <property type="project" value="InterPro"/>
</dbReference>
<evidence type="ECO:0000256" key="5">
    <source>
        <dbReference type="ARBA" id="ARBA00022552"/>
    </source>
</evidence>
<dbReference type="InterPro" id="IPR007504">
    <property type="entry name" value="H/ACA_rnp_Gar1/Naf1"/>
</dbReference>
<dbReference type="Gene3D" id="2.40.10.230">
    <property type="entry name" value="Probable tRNA pseudouridine synthase domain"/>
    <property type="match status" value="1"/>
</dbReference>
<feature type="region of interest" description="Disordered" evidence="9">
    <location>
        <begin position="256"/>
        <end position="298"/>
    </location>
</feature>
<feature type="compositionally biased region" description="Acidic residues" evidence="9">
    <location>
        <begin position="174"/>
        <end position="189"/>
    </location>
</feature>
<feature type="compositionally biased region" description="Acidic residues" evidence="9">
    <location>
        <begin position="200"/>
        <end position="216"/>
    </location>
</feature>
<reference evidence="10 11" key="1">
    <citation type="submission" date="2015-08" db="EMBL/GenBank/DDBJ databases">
        <title>Next Generation Sequencing and Analysis of the Genome of Puccinia sorghi L Schw, the Causal Agent of Maize Common Rust.</title>
        <authorList>
            <person name="Rochi L."/>
            <person name="Burguener G."/>
            <person name="Darino M."/>
            <person name="Turjanski A."/>
            <person name="Kreff E."/>
            <person name="Dieguez M.J."/>
            <person name="Sacco F."/>
        </authorList>
    </citation>
    <scope>NUCLEOTIDE SEQUENCE [LARGE SCALE GENOMIC DNA]</scope>
    <source>
        <strain evidence="10 11">RO10H11247</strain>
    </source>
</reference>
<dbReference type="AlphaFoldDB" id="A0A0L6UW39"/>
<keyword evidence="8" id="KW-0539">Nucleus</keyword>
<evidence type="ECO:0000313" key="10">
    <source>
        <dbReference type="EMBL" id="KNZ52085.1"/>
    </source>
</evidence>
<dbReference type="GO" id="GO:0005732">
    <property type="term" value="C:sno(s)RNA-containing ribonucleoprotein complex"/>
    <property type="evidence" value="ECO:0007669"/>
    <property type="project" value="InterPro"/>
</dbReference>
<comment type="similarity">
    <text evidence="2">Belongs to the NAF1 family.</text>
</comment>
<dbReference type="GO" id="GO:0003723">
    <property type="term" value="F:RNA binding"/>
    <property type="evidence" value="ECO:0007669"/>
    <property type="project" value="UniProtKB-KW"/>
</dbReference>
<dbReference type="GO" id="GO:0005634">
    <property type="term" value="C:nucleus"/>
    <property type="evidence" value="ECO:0007669"/>
    <property type="project" value="UniProtKB-SubCell"/>
</dbReference>
<dbReference type="EMBL" id="LAVV01008724">
    <property type="protein sequence ID" value="KNZ52085.1"/>
    <property type="molecule type" value="Genomic_DNA"/>
</dbReference>
<keyword evidence="6" id="KW-0597">Phosphoprotein</keyword>
<evidence type="ECO:0000256" key="3">
    <source>
        <dbReference type="ARBA" id="ARBA00021438"/>
    </source>
</evidence>
<evidence type="ECO:0000256" key="8">
    <source>
        <dbReference type="ARBA" id="ARBA00023242"/>
    </source>
</evidence>
<evidence type="ECO:0000256" key="2">
    <source>
        <dbReference type="ARBA" id="ARBA00009801"/>
    </source>
</evidence>
<feature type="compositionally biased region" description="Acidic residues" evidence="9">
    <location>
        <begin position="423"/>
        <end position="432"/>
    </location>
</feature>
<feature type="compositionally biased region" description="Polar residues" evidence="9">
    <location>
        <begin position="767"/>
        <end position="788"/>
    </location>
</feature>
<dbReference type="VEuPathDB" id="FungiDB:VP01_36g9"/>
<feature type="compositionally biased region" description="Low complexity" evidence="9">
    <location>
        <begin position="87"/>
        <end position="100"/>
    </location>
</feature>
<evidence type="ECO:0000256" key="4">
    <source>
        <dbReference type="ARBA" id="ARBA00022517"/>
    </source>
</evidence>
<feature type="region of interest" description="Disordered" evidence="9">
    <location>
        <begin position="423"/>
        <end position="445"/>
    </location>
</feature>
<keyword evidence="11" id="KW-1185">Reference proteome</keyword>
<dbReference type="OrthoDB" id="21550at2759"/>
<feature type="compositionally biased region" description="Polar residues" evidence="9">
    <location>
        <begin position="47"/>
        <end position="66"/>
    </location>
</feature>
<comment type="caution">
    <text evidence="10">The sequence shown here is derived from an EMBL/GenBank/DDBJ whole genome shotgun (WGS) entry which is preliminary data.</text>
</comment>
<dbReference type="PANTHER" id="PTHR31633">
    <property type="entry name" value="H/ACA RIBONUCLEOPROTEIN COMPLEX NON-CORE SUBUNIT NAF1"/>
    <property type="match status" value="1"/>
</dbReference>
<feature type="compositionally biased region" description="Polar residues" evidence="9">
    <location>
        <begin position="627"/>
        <end position="640"/>
    </location>
</feature>
<dbReference type="InterPro" id="IPR038664">
    <property type="entry name" value="Gar1/Naf1_Cbf5-bd_sf"/>
</dbReference>
<feature type="region of interest" description="Disordered" evidence="9">
    <location>
        <begin position="676"/>
        <end position="788"/>
    </location>
</feature>
<keyword evidence="5" id="KW-0698">rRNA processing</keyword>
<accession>A0A0L6UW39</accession>
<evidence type="ECO:0000256" key="6">
    <source>
        <dbReference type="ARBA" id="ARBA00022553"/>
    </source>
</evidence>
<name>A0A0L6UW39_9BASI</name>
<feature type="region of interest" description="Disordered" evidence="9">
    <location>
        <begin position="612"/>
        <end position="640"/>
    </location>
</feature>
<gene>
    <name evidence="10" type="ORF">VP01_36g9</name>
</gene>
<dbReference type="GO" id="GO:0006364">
    <property type="term" value="P:rRNA processing"/>
    <property type="evidence" value="ECO:0007669"/>
    <property type="project" value="UniProtKB-KW"/>
</dbReference>
<feature type="region of interest" description="Disordered" evidence="9">
    <location>
        <begin position="157"/>
        <end position="222"/>
    </location>
</feature>
<feature type="compositionally biased region" description="Polar residues" evidence="9">
    <location>
        <begin position="265"/>
        <end position="298"/>
    </location>
</feature>
<feature type="region of interest" description="Disordered" evidence="9">
    <location>
        <begin position="332"/>
        <end position="359"/>
    </location>
</feature>
<dbReference type="Proteomes" id="UP000037035">
    <property type="component" value="Unassembled WGS sequence"/>
</dbReference>
<feature type="region of interest" description="Disordered" evidence="9">
    <location>
        <begin position="1"/>
        <end position="35"/>
    </location>
</feature>
<dbReference type="Pfam" id="PF04410">
    <property type="entry name" value="Gar1"/>
    <property type="match status" value="1"/>
</dbReference>
<feature type="compositionally biased region" description="Low complexity" evidence="9">
    <location>
        <begin position="683"/>
        <end position="705"/>
    </location>
</feature>
<sequence>MAQQFVEDYAIVSNSPREAQNPQENNTTSMDQMVQDIISKATAQYTPFTPSNQFNQSQNQLTSQPHSMPHWNPSGISAQPIHHDMHPPLVSPSSSSQKSPYTDDPGNPLPQDILHILQSDFASDSPDTQARKDQQISRVAEELRVKVRLSRYRRVRDQLSDSEDEDCQRGEGIDTSDSDGEDDSEESTEDQSNNLQIDPQADDEADIIDGSGDEEEERKKNNKALAKLKAEIEQIIGIPQDPDVSPEVDKCMTEAINQEEPNEPVAQTETQPLPGTQEHTQSQTSGESQDATNVQSIENNSVTTADLLAKIMSQIDNLNNGPAIPPITASETYSNEEPLPSDSPQIVTPVGRSTTTTTVDATQPESKCVDELFEHQLHCLSLLIPSTFFSFFLSYEISLDRSSLPNPQESKPATKKLEDDLLDSGDESEDEELGSRGRLTGPTTAHELIEPPSEVTEVPFTRVPEEAMKSISNFGTITSLIGNVLVIQGTAGLGYDRVLDEGTLVCQKHGLVIGKIFETFGSVTNPHYSIRLPNDILARTTRDDDERLDLSPGLSLYYLPTHSNFVFTAELKAQPKGTDASNLYDEEVDCADEIEFSDDEAEAAYRQACKAARRAARDPNHSRGGHSKSQQRNPVQVSQNGRRMFVKMPADKLNYGADGSDTQGRIGAFETDYSLLQRPRELTTGNNASTSTSSNSTNRTSSAQRSRGKTRGIGGRDRNRKRLPAQNPHASASQPLKDAAGSPSQPARSRRADFEPGRPANPVLMNQPGSAANPSSNPQLQAETGGQGSMTSMVPEAMNIGFAGAYGHPQNMYAHGGHMPFWNSTPNAAVLAQNQIMMSMMMNNLAPAIPAYNPLVPSASNTSSVNTSFQFSAPQNIQNTRGFAQHAVFNMEPGTG</sequence>
<evidence type="ECO:0000313" key="11">
    <source>
        <dbReference type="Proteomes" id="UP000037035"/>
    </source>
</evidence>
<feature type="compositionally biased region" description="Polar residues" evidence="9">
    <location>
        <begin position="12"/>
        <end position="32"/>
    </location>
</feature>
<dbReference type="PANTHER" id="PTHR31633:SF1">
    <property type="entry name" value="H_ACA RIBONUCLEOPROTEIN COMPLEX NON-CORE SUBUNIT NAF1"/>
    <property type="match status" value="1"/>
</dbReference>
<dbReference type="InterPro" id="IPR040309">
    <property type="entry name" value="Naf1"/>
</dbReference>
<evidence type="ECO:0000256" key="1">
    <source>
        <dbReference type="ARBA" id="ARBA00004123"/>
    </source>
</evidence>
<keyword evidence="4" id="KW-0690">Ribosome biogenesis</keyword>
<comment type="subcellular location">
    <subcellularLocation>
        <location evidence="1">Nucleus</location>
    </subcellularLocation>
</comment>
<feature type="region of interest" description="Disordered" evidence="9">
    <location>
        <begin position="47"/>
        <end position="112"/>
    </location>
</feature>
<dbReference type="InterPro" id="IPR009000">
    <property type="entry name" value="Transl_B-barrel_sf"/>
</dbReference>
<dbReference type="SUPFAM" id="SSF50447">
    <property type="entry name" value="Translation proteins"/>
    <property type="match status" value="1"/>
</dbReference>
<protein>
    <recommendedName>
        <fullName evidence="3">H/ACA ribonucleoprotein complex non-core subunit NAF1</fullName>
    </recommendedName>
</protein>
<proteinExistence type="inferred from homology"/>